<dbReference type="Gene3D" id="3.30.565.10">
    <property type="entry name" value="Histidine kinase-like ATPase, C-terminal domain"/>
    <property type="match status" value="1"/>
</dbReference>
<evidence type="ECO:0000256" key="4">
    <source>
        <dbReference type="ARBA" id="ARBA00012438"/>
    </source>
</evidence>
<reference evidence="22 23" key="1">
    <citation type="submission" date="2016-08" db="EMBL/GenBank/DDBJ databases">
        <title>Hymenobacter coccineus sp. nov., Hymenobacter lapidarius sp. nov. and Hymenobacter glacialis sp. nov., isolated from Antarctic soil.</title>
        <authorList>
            <person name="Sedlacek I."/>
            <person name="Kralova S."/>
            <person name="Kyrova K."/>
            <person name="Maslanova I."/>
            <person name="Stankova E."/>
            <person name="Vrbovska V."/>
            <person name="Nemec M."/>
            <person name="Bartak M."/>
            <person name="Svec P."/>
            <person name="Busse H.-J."/>
            <person name="Pantucek R."/>
        </authorList>
    </citation>
    <scope>NUCLEOTIDE SEQUENCE [LARGE SCALE GENOMIC DNA]</scope>
    <source>
        <strain evidence="22 23">CCM 8643</strain>
    </source>
</reference>
<evidence type="ECO:0000256" key="8">
    <source>
        <dbReference type="ARBA" id="ARBA00022553"/>
    </source>
</evidence>
<keyword evidence="15" id="KW-0902">Two-component regulatory system</keyword>
<dbReference type="Gene3D" id="1.20.5.1930">
    <property type="match status" value="1"/>
</dbReference>
<evidence type="ECO:0000256" key="7">
    <source>
        <dbReference type="ARBA" id="ARBA00022490"/>
    </source>
</evidence>
<dbReference type="AlphaFoldDB" id="A0A1G1T4J4"/>
<dbReference type="EC" id="2.7.13.3" evidence="4"/>
<evidence type="ECO:0000259" key="21">
    <source>
        <dbReference type="PROSITE" id="PS50109"/>
    </source>
</evidence>
<dbReference type="SMART" id="SM00387">
    <property type="entry name" value="HATPase_c"/>
    <property type="match status" value="1"/>
</dbReference>
<dbReference type="PRINTS" id="PR00344">
    <property type="entry name" value="BCTRLSENSOR"/>
</dbReference>
<dbReference type="GO" id="GO:0016020">
    <property type="term" value="C:membrane"/>
    <property type="evidence" value="ECO:0007669"/>
    <property type="project" value="InterPro"/>
</dbReference>
<keyword evidence="16" id="KW-0411">Iron-sulfur</keyword>
<dbReference type="PROSITE" id="PS50109">
    <property type="entry name" value="HIS_KIN"/>
    <property type="match status" value="1"/>
</dbReference>
<feature type="domain" description="Histidine kinase" evidence="21">
    <location>
        <begin position="64"/>
        <end position="259"/>
    </location>
</feature>
<proteinExistence type="predicted"/>
<gene>
    <name evidence="22" type="ORF">BEN47_14485</name>
</gene>
<evidence type="ECO:0000256" key="6">
    <source>
        <dbReference type="ARBA" id="ARBA00022485"/>
    </source>
</evidence>
<evidence type="ECO:0000256" key="15">
    <source>
        <dbReference type="ARBA" id="ARBA00023012"/>
    </source>
</evidence>
<evidence type="ECO:0000256" key="19">
    <source>
        <dbReference type="SAM" id="Coils"/>
    </source>
</evidence>
<evidence type="ECO:0000256" key="14">
    <source>
        <dbReference type="ARBA" id="ARBA00023004"/>
    </source>
</evidence>
<dbReference type="InterPro" id="IPR005467">
    <property type="entry name" value="His_kinase_dom"/>
</dbReference>
<keyword evidence="7" id="KW-0963">Cytoplasm</keyword>
<dbReference type="GO" id="GO:0046872">
    <property type="term" value="F:metal ion binding"/>
    <property type="evidence" value="ECO:0007669"/>
    <property type="project" value="UniProtKB-KW"/>
</dbReference>
<organism evidence="22 23">
    <name type="scientific">Hymenobacter lapidarius</name>
    <dbReference type="NCBI Taxonomy" id="1908237"/>
    <lineage>
        <taxon>Bacteria</taxon>
        <taxon>Pseudomonadati</taxon>
        <taxon>Bacteroidota</taxon>
        <taxon>Cytophagia</taxon>
        <taxon>Cytophagales</taxon>
        <taxon>Hymenobacteraceae</taxon>
        <taxon>Hymenobacter</taxon>
    </lineage>
</organism>
<evidence type="ECO:0000256" key="3">
    <source>
        <dbReference type="ARBA" id="ARBA00004496"/>
    </source>
</evidence>
<dbReference type="SUPFAM" id="SSF55874">
    <property type="entry name" value="ATPase domain of HSP90 chaperone/DNA topoisomerase II/histidine kinase"/>
    <property type="match status" value="1"/>
</dbReference>
<keyword evidence="10" id="KW-0479">Metal-binding</keyword>
<dbReference type="PANTHER" id="PTHR24421:SF10">
    <property type="entry name" value="NITRATE_NITRITE SENSOR PROTEIN NARQ"/>
    <property type="match status" value="1"/>
</dbReference>
<keyword evidence="19" id="KW-0175">Coiled coil</keyword>
<evidence type="ECO:0000256" key="13">
    <source>
        <dbReference type="ARBA" id="ARBA00022840"/>
    </source>
</evidence>
<comment type="catalytic activity">
    <reaction evidence="1">
        <text>ATP + protein L-histidine = ADP + protein N-phospho-L-histidine.</text>
        <dbReference type="EC" id="2.7.13.3"/>
    </reaction>
</comment>
<keyword evidence="23" id="KW-1185">Reference proteome</keyword>
<evidence type="ECO:0000256" key="20">
    <source>
        <dbReference type="SAM" id="Phobius"/>
    </source>
</evidence>
<feature type="coiled-coil region" evidence="19">
    <location>
        <begin position="25"/>
        <end position="52"/>
    </location>
</feature>
<evidence type="ECO:0000256" key="17">
    <source>
        <dbReference type="ARBA" id="ARBA00024827"/>
    </source>
</evidence>
<dbReference type="GO" id="GO:0046983">
    <property type="term" value="F:protein dimerization activity"/>
    <property type="evidence" value="ECO:0007669"/>
    <property type="project" value="InterPro"/>
</dbReference>
<evidence type="ECO:0000256" key="5">
    <source>
        <dbReference type="ARBA" id="ARBA00017322"/>
    </source>
</evidence>
<dbReference type="Pfam" id="PF02518">
    <property type="entry name" value="HATPase_c"/>
    <property type="match status" value="1"/>
</dbReference>
<evidence type="ECO:0000256" key="16">
    <source>
        <dbReference type="ARBA" id="ARBA00023014"/>
    </source>
</evidence>
<evidence type="ECO:0000313" key="22">
    <source>
        <dbReference type="EMBL" id="OGX85795.1"/>
    </source>
</evidence>
<feature type="transmembrane region" description="Helical" evidence="20">
    <location>
        <begin position="6"/>
        <end position="26"/>
    </location>
</feature>
<dbReference type="GO" id="GO:0005524">
    <property type="term" value="F:ATP binding"/>
    <property type="evidence" value="ECO:0007669"/>
    <property type="project" value="UniProtKB-KW"/>
</dbReference>
<evidence type="ECO:0000313" key="23">
    <source>
        <dbReference type="Proteomes" id="UP000176294"/>
    </source>
</evidence>
<dbReference type="OrthoDB" id="9760839at2"/>
<keyword evidence="20" id="KW-0812">Transmembrane</keyword>
<dbReference type="GO" id="GO:0005737">
    <property type="term" value="C:cytoplasm"/>
    <property type="evidence" value="ECO:0007669"/>
    <property type="project" value="UniProtKB-SubCell"/>
</dbReference>
<evidence type="ECO:0000256" key="1">
    <source>
        <dbReference type="ARBA" id="ARBA00000085"/>
    </source>
</evidence>
<dbReference type="PANTHER" id="PTHR24421">
    <property type="entry name" value="NITRATE/NITRITE SENSOR PROTEIN NARX-RELATED"/>
    <property type="match status" value="1"/>
</dbReference>
<evidence type="ECO:0000256" key="11">
    <source>
        <dbReference type="ARBA" id="ARBA00022741"/>
    </source>
</evidence>
<keyword evidence="11" id="KW-0547">Nucleotide-binding</keyword>
<evidence type="ECO:0000256" key="18">
    <source>
        <dbReference type="ARBA" id="ARBA00030800"/>
    </source>
</evidence>
<dbReference type="GO" id="GO:0051539">
    <property type="term" value="F:4 iron, 4 sulfur cluster binding"/>
    <property type="evidence" value="ECO:0007669"/>
    <property type="project" value="UniProtKB-KW"/>
</dbReference>
<dbReference type="GO" id="GO:0000155">
    <property type="term" value="F:phosphorelay sensor kinase activity"/>
    <property type="evidence" value="ECO:0007669"/>
    <property type="project" value="InterPro"/>
</dbReference>
<evidence type="ECO:0000256" key="2">
    <source>
        <dbReference type="ARBA" id="ARBA00001966"/>
    </source>
</evidence>
<dbReference type="InterPro" id="IPR036890">
    <property type="entry name" value="HATPase_C_sf"/>
</dbReference>
<comment type="caution">
    <text evidence="22">The sequence shown here is derived from an EMBL/GenBank/DDBJ whole genome shotgun (WGS) entry which is preliminary data.</text>
</comment>
<comment type="function">
    <text evidence="17">Member of the two-component regulatory system NreB/NreC involved in the control of dissimilatory nitrate/nitrite reduction in response to oxygen. NreB functions as a direct oxygen sensor histidine kinase which is autophosphorylated, in the absence of oxygen, probably at the conserved histidine residue, and transfers its phosphate group probably to a conserved aspartate residue of NreC. NreB/NreC activates the expression of the nitrate (narGHJI) and nitrite (nir) reductase operons, as well as the putative nitrate transporter gene narT.</text>
</comment>
<keyword evidence="8" id="KW-0597">Phosphoprotein</keyword>
<dbReference type="RefSeq" id="WP_070728190.1">
    <property type="nucleotide sequence ID" value="NZ_MDZB01000103.1"/>
</dbReference>
<dbReference type="STRING" id="1908237.BEN47_14485"/>
<evidence type="ECO:0000256" key="9">
    <source>
        <dbReference type="ARBA" id="ARBA00022679"/>
    </source>
</evidence>
<keyword evidence="20" id="KW-0472">Membrane</keyword>
<dbReference type="InterPro" id="IPR011712">
    <property type="entry name" value="Sig_transdc_His_kin_sub3_dim/P"/>
</dbReference>
<evidence type="ECO:0000256" key="10">
    <source>
        <dbReference type="ARBA" id="ARBA00022723"/>
    </source>
</evidence>
<dbReference type="InterPro" id="IPR050482">
    <property type="entry name" value="Sensor_HK_TwoCompSys"/>
</dbReference>
<keyword evidence="9" id="KW-0808">Transferase</keyword>
<evidence type="ECO:0000256" key="12">
    <source>
        <dbReference type="ARBA" id="ARBA00022777"/>
    </source>
</evidence>
<dbReference type="InterPro" id="IPR004358">
    <property type="entry name" value="Sig_transdc_His_kin-like_C"/>
</dbReference>
<keyword evidence="14" id="KW-0408">Iron</keyword>
<keyword evidence="12" id="KW-0418">Kinase</keyword>
<dbReference type="InterPro" id="IPR003594">
    <property type="entry name" value="HATPase_dom"/>
</dbReference>
<comment type="subcellular location">
    <subcellularLocation>
        <location evidence="3">Cytoplasm</location>
    </subcellularLocation>
</comment>
<protein>
    <recommendedName>
        <fullName evidence="5">Oxygen sensor histidine kinase NreB</fullName>
        <ecNumber evidence="4">2.7.13.3</ecNumber>
    </recommendedName>
    <alternativeName>
        <fullName evidence="18">Nitrogen regulation protein B</fullName>
    </alternativeName>
</protein>
<dbReference type="Proteomes" id="UP000176294">
    <property type="component" value="Unassembled WGS sequence"/>
</dbReference>
<dbReference type="Pfam" id="PF07730">
    <property type="entry name" value="HisKA_3"/>
    <property type="match status" value="1"/>
</dbReference>
<keyword evidence="20" id="KW-1133">Transmembrane helix</keyword>
<accession>A0A1G1T4J4</accession>
<keyword evidence="6" id="KW-0004">4Fe-4S</keyword>
<keyword evidence="13" id="KW-0067">ATP-binding</keyword>
<dbReference type="EMBL" id="MDZB01000103">
    <property type="protein sequence ID" value="OGX85795.1"/>
    <property type="molecule type" value="Genomic_DNA"/>
</dbReference>
<comment type="cofactor">
    <cofactor evidence="2">
        <name>[4Fe-4S] cluster</name>
        <dbReference type="ChEBI" id="CHEBI:49883"/>
    </cofactor>
</comment>
<sequence length="273" mass="29238">MTDFPPLLLLTPTLLLLVLGLVWFVVRYQRIKLRQQQELAQLQEAAQQQALAAALVAQEDERQRIAAELHDGVGTILALAKLHLFAPGSPPAPEASALIDQAVAEVRRISRNLQPATLQQLGLAQALRALVQAVPTESGPEVRLEQEGPLGRLIPPHELMVYRIAQELLTNGLLHADAPHIVLRVGAVPGLLTLTYSDDGQGFDLAALEELPPPGPHGQPVGMGLINLRSRVAVLGGQLHYHSEPGVGTRVEAILPVTLLPAGTPAPSFTLNP</sequence>
<name>A0A1G1T4J4_9BACT</name>
<dbReference type="CDD" id="cd16917">
    <property type="entry name" value="HATPase_UhpB-NarQ-NarX-like"/>
    <property type="match status" value="1"/>
</dbReference>